<name>A0A6M1LF71_9PROT</name>
<keyword evidence="3 7" id="KW-0812">Transmembrane</keyword>
<feature type="compositionally biased region" description="Polar residues" evidence="6">
    <location>
        <begin position="41"/>
        <end position="58"/>
    </location>
</feature>
<dbReference type="Proteomes" id="UP000475385">
    <property type="component" value="Unassembled WGS sequence"/>
</dbReference>
<protein>
    <submittedName>
        <fullName evidence="9">YihY/virulence factor BrkB family protein</fullName>
    </submittedName>
</protein>
<evidence type="ECO:0000256" key="4">
    <source>
        <dbReference type="ARBA" id="ARBA00022989"/>
    </source>
</evidence>
<evidence type="ECO:0000256" key="1">
    <source>
        <dbReference type="ARBA" id="ARBA00004651"/>
    </source>
</evidence>
<comment type="subcellular location">
    <subcellularLocation>
        <location evidence="1">Cell membrane</location>
        <topology evidence="1">Multi-pass membrane protein</topology>
    </subcellularLocation>
</comment>
<evidence type="ECO:0000256" key="8">
    <source>
        <dbReference type="SAM" id="SignalP"/>
    </source>
</evidence>
<evidence type="ECO:0000313" key="9">
    <source>
        <dbReference type="EMBL" id="NGM18861.1"/>
    </source>
</evidence>
<dbReference type="PANTHER" id="PTHR30213">
    <property type="entry name" value="INNER MEMBRANE PROTEIN YHJD"/>
    <property type="match status" value="1"/>
</dbReference>
<evidence type="ECO:0000256" key="7">
    <source>
        <dbReference type="SAM" id="Phobius"/>
    </source>
</evidence>
<dbReference type="NCBIfam" id="TIGR00765">
    <property type="entry name" value="yihY_not_rbn"/>
    <property type="match status" value="1"/>
</dbReference>
<dbReference type="RefSeq" id="WP_164692727.1">
    <property type="nucleotide sequence ID" value="NZ_JAAIKB010000001.1"/>
</dbReference>
<feature type="region of interest" description="Disordered" evidence="6">
    <location>
        <begin position="26"/>
        <end position="61"/>
    </location>
</feature>
<dbReference type="GO" id="GO:0005886">
    <property type="term" value="C:plasma membrane"/>
    <property type="evidence" value="ECO:0007669"/>
    <property type="project" value="UniProtKB-SubCell"/>
</dbReference>
<evidence type="ECO:0000256" key="3">
    <source>
        <dbReference type="ARBA" id="ARBA00022692"/>
    </source>
</evidence>
<evidence type="ECO:0000313" key="10">
    <source>
        <dbReference type="Proteomes" id="UP000475385"/>
    </source>
</evidence>
<evidence type="ECO:0000256" key="2">
    <source>
        <dbReference type="ARBA" id="ARBA00022475"/>
    </source>
</evidence>
<keyword evidence="2" id="KW-1003">Cell membrane</keyword>
<proteinExistence type="predicted"/>
<dbReference type="AlphaFoldDB" id="A0A6M1LF71"/>
<feature type="chain" id="PRO_5026847891" evidence="8">
    <location>
        <begin position="26"/>
        <end position="361"/>
    </location>
</feature>
<dbReference type="Pfam" id="PF03631">
    <property type="entry name" value="Virul_fac_BrkB"/>
    <property type="match status" value="1"/>
</dbReference>
<keyword evidence="8" id="KW-0732">Signal</keyword>
<feature type="transmembrane region" description="Helical" evidence="7">
    <location>
        <begin position="269"/>
        <end position="291"/>
    </location>
</feature>
<organism evidence="9 10">
    <name type="scientific">Falsiroseomonas algicola</name>
    <dbReference type="NCBI Taxonomy" id="2716930"/>
    <lineage>
        <taxon>Bacteria</taxon>
        <taxon>Pseudomonadati</taxon>
        <taxon>Pseudomonadota</taxon>
        <taxon>Alphaproteobacteria</taxon>
        <taxon>Acetobacterales</taxon>
        <taxon>Roseomonadaceae</taxon>
        <taxon>Falsiroseomonas</taxon>
    </lineage>
</organism>
<comment type="caution">
    <text evidence="9">The sequence shown here is derived from an EMBL/GenBank/DDBJ whole genome shotgun (WGS) entry which is preliminary data.</text>
</comment>
<feature type="transmembrane region" description="Helical" evidence="7">
    <location>
        <begin position="303"/>
        <end position="324"/>
    </location>
</feature>
<dbReference type="PANTHER" id="PTHR30213:SF0">
    <property type="entry name" value="UPF0761 MEMBRANE PROTEIN YIHY"/>
    <property type="match status" value="1"/>
</dbReference>
<keyword evidence="5 7" id="KW-0472">Membrane</keyword>
<sequence length="361" mass="38381">MRAQVEKTSWMIAAAALAGALALQAANRPPPPRRIPAGRGTTETPPQDSSGAGSNAATPSEIPARGWWDILKRAVMEAGSDRLLTEAAGVTFYTLLALFPGIAALVSLYGLIADPATVSDHLGALAGFIPGGGMEIINEQVTRITSKEQATLGLSALIGLALSLWSANQAAKALFDALNVVYEEKEKRSFIRLNLVSLTFTIGGILFAVLAMGAVIALPVLLTAIGLGTATETLLRWARWPLLLVGIALALACLYRWGPSRAEARWRWVTWGSAFAAIAWMIFSAGFSFYVENFGTYNETYGSLGAVIGFMTWIWLSAAVVLFGGELNAEAEHQTARDTTTGPELPMGTRDARMADRVAPG</sequence>
<feature type="transmembrane region" description="Helical" evidence="7">
    <location>
        <begin position="90"/>
        <end position="112"/>
    </location>
</feature>
<reference evidence="9 10" key="1">
    <citation type="submission" date="2020-03" db="EMBL/GenBank/DDBJ databases">
        <title>Roseomonas stagni sp. nov., isolated from pond water in Japan.</title>
        <authorList>
            <person name="Furuhata K."/>
            <person name="Miyamoto H."/>
            <person name="Goto K."/>
        </authorList>
    </citation>
    <scope>NUCLEOTIDE SEQUENCE [LARGE SCALE GENOMIC DNA]</scope>
    <source>
        <strain evidence="9 10">PeD5</strain>
    </source>
</reference>
<feature type="signal peptide" evidence="8">
    <location>
        <begin position="1"/>
        <end position="25"/>
    </location>
</feature>
<feature type="transmembrane region" description="Helical" evidence="7">
    <location>
        <begin position="237"/>
        <end position="257"/>
    </location>
</feature>
<dbReference type="InterPro" id="IPR017039">
    <property type="entry name" value="Virul_fac_BrkB"/>
</dbReference>
<keyword evidence="10" id="KW-1185">Reference proteome</keyword>
<evidence type="ECO:0000256" key="5">
    <source>
        <dbReference type="ARBA" id="ARBA00023136"/>
    </source>
</evidence>
<dbReference type="EMBL" id="JAAIKB010000001">
    <property type="protein sequence ID" value="NGM18861.1"/>
    <property type="molecule type" value="Genomic_DNA"/>
</dbReference>
<gene>
    <name evidence="9" type="ORF">G3576_02470</name>
</gene>
<feature type="transmembrane region" description="Helical" evidence="7">
    <location>
        <begin position="195"/>
        <end position="225"/>
    </location>
</feature>
<keyword evidence="4 7" id="KW-1133">Transmembrane helix</keyword>
<accession>A0A6M1LF71</accession>
<evidence type="ECO:0000256" key="6">
    <source>
        <dbReference type="SAM" id="MobiDB-lite"/>
    </source>
</evidence>